<dbReference type="EMBL" id="CP051635">
    <property type="protein sequence ID" value="UTD01086.1"/>
    <property type="molecule type" value="Genomic_DNA"/>
</dbReference>
<dbReference type="RefSeq" id="WP_253717423.1">
    <property type="nucleotide sequence ID" value="NZ_CP051522.1"/>
</dbReference>
<dbReference type="AlphaFoldDB" id="A0A9Q9BG65"/>
<dbReference type="Proteomes" id="UP001056981">
    <property type="component" value="Chromosome"/>
</dbReference>
<evidence type="ECO:0000313" key="2">
    <source>
        <dbReference type="Proteomes" id="UP001056981"/>
    </source>
</evidence>
<accession>A0A9Q9BG65</accession>
<dbReference type="Gene3D" id="3.40.1000.10">
    <property type="entry name" value="Mog1/PsbP, alpha/beta/alpha sandwich"/>
    <property type="match status" value="1"/>
</dbReference>
<protein>
    <recommendedName>
        <fullName evidence="3">PsbP C-terminal domain-containing protein</fullName>
    </recommendedName>
</protein>
<gene>
    <name evidence="1" type="ORF">E4N86_10440</name>
</gene>
<name>A0A9Q9BG65_TREDN</name>
<evidence type="ECO:0000313" key="1">
    <source>
        <dbReference type="EMBL" id="UTD01086.1"/>
    </source>
</evidence>
<evidence type="ECO:0008006" key="3">
    <source>
        <dbReference type="Google" id="ProtNLM"/>
    </source>
</evidence>
<organism evidence="1 2">
    <name type="scientific">Treponema denticola</name>
    <dbReference type="NCBI Taxonomy" id="158"/>
    <lineage>
        <taxon>Bacteria</taxon>
        <taxon>Pseudomonadati</taxon>
        <taxon>Spirochaetota</taxon>
        <taxon>Spirochaetia</taxon>
        <taxon>Spirochaetales</taxon>
        <taxon>Treponemataceae</taxon>
        <taxon>Treponema</taxon>
    </lineage>
</organism>
<proteinExistence type="predicted"/>
<reference evidence="1" key="1">
    <citation type="submission" date="2020-04" db="EMBL/GenBank/DDBJ databases">
        <title>Comparative genomics of oral phylogroup-2 Treponema strains.</title>
        <authorList>
            <person name="Zeng H."/>
            <person name="Chan Y.K."/>
            <person name="Watt R.M."/>
        </authorList>
    </citation>
    <scope>NUCLEOTIDE SEQUENCE</scope>
    <source>
        <strain evidence="1">OMZ 905</strain>
    </source>
</reference>
<sequence>MKKKLSILFFIFILISYLSSQDYYMDDFKDFTFEMPDGWETVTYPGLKYKIIYGDSVKGQNQNMIFISEEVSGSMEEIVSEYLSGQKNPDDPSPDSTVITQEKFENNYNLESRKIIMELHEEKGIVKHYFYLFKHNSILYVCAATLSHDIEPEIVEMLDASMKTFQVLDKKEEE</sequence>